<dbReference type="Proteomes" id="UP000639004">
    <property type="component" value="Unassembled WGS sequence"/>
</dbReference>
<reference evidence="2 3" key="1">
    <citation type="submission" date="2020-12" db="EMBL/GenBank/DDBJ databases">
        <title>Enhanced detection system for hospital associated transmission using whole genome sequencing surveillance.</title>
        <authorList>
            <person name="Harrison L.H."/>
            <person name="Van Tyne D."/>
            <person name="Marsh J.W."/>
            <person name="Griffith M.P."/>
            <person name="Snyder D.J."/>
            <person name="Cooper V.S."/>
            <person name="Mustapha M."/>
        </authorList>
    </citation>
    <scope>NUCLEOTIDE SEQUENCE [LARGE SCALE GENOMIC DNA]</scope>
    <source>
        <strain evidence="2 3">SER00238</strain>
    </source>
</reference>
<name>A0ABS0TQ82_SERPR</name>
<dbReference type="InterPro" id="IPR025048">
    <property type="entry name" value="DUF3987"/>
</dbReference>
<organism evidence="2 3">
    <name type="scientific">Serratia proteamaculans</name>
    <dbReference type="NCBI Taxonomy" id="28151"/>
    <lineage>
        <taxon>Bacteria</taxon>
        <taxon>Pseudomonadati</taxon>
        <taxon>Pseudomonadota</taxon>
        <taxon>Gammaproteobacteria</taxon>
        <taxon>Enterobacterales</taxon>
        <taxon>Yersiniaceae</taxon>
        <taxon>Serratia</taxon>
    </lineage>
</organism>
<accession>A0ABS0TQ82</accession>
<feature type="compositionally biased region" description="Basic and acidic residues" evidence="1">
    <location>
        <begin position="147"/>
        <end position="163"/>
    </location>
</feature>
<evidence type="ECO:0000313" key="2">
    <source>
        <dbReference type="EMBL" id="MBI6180513.1"/>
    </source>
</evidence>
<comment type="caution">
    <text evidence="2">The sequence shown here is derived from an EMBL/GenBank/DDBJ whole genome shotgun (WGS) entry which is preliminary data.</text>
</comment>
<dbReference type="EMBL" id="JAEHSL010000004">
    <property type="protein sequence ID" value="MBI6180513.1"/>
    <property type="molecule type" value="Genomic_DNA"/>
</dbReference>
<evidence type="ECO:0000256" key="1">
    <source>
        <dbReference type="SAM" id="MobiDB-lite"/>
    </source>
</evidence>
<keyword evidence="3" id="KW-1185">Reference proteome</keyword>
<dbReference type="Pfam" id="PF13148">
    <property type="entry name" value="DUF3987"/>
    <property type="match status" value="1"/>
</dbReference>
<proteinExistence type="predicted"/>
<feature type="region of interest" description="Disordered" evidence="1">
    <location>
        <begin position="147"/>
        <end position="166"/>
    </location>
</feature>
<protein>
    <submittedName>
        <fullName evidence="2">DUF3987 domain-containing protein</fullName>
    </submittedName>
</protein>
<sequence>MSYVPYPPNQGGQPLRQYEFPLWALPPLLQDVIHDINVDIQAPLGLTVNAVMGAVSLACQGLVNVSPLEGKIWPTSLFLFALAESGERKSSVDRLVMQPFHEYDQAAAADYEKELKVYKSAYLVWSTQQSAILGAIKRKVKHNESTVEEEKRLGVHNNDEPQPPRKHKLLYSNTTSQALLADMAGVGSSVGLIADEGGNILDHGVIQDLSSLNLLWDGSSLSVERKTAGRFRVDEARLTFSLMVQHAIFERFLRRQGEVPRGSGFFARCLPVWIDASTSTQGHRFINNHPRQNAGLARFHARIRELLALQREGCSTTTLCFPHHTRVRWTEYYNHIESQIKPGGIYHDIGDFASKMSNVIARMTALFHYFSGNEGEVYGTTVDNAFTVCQWYALQALRMFSPEADCLQDARRAAQLLVWLQVKFREKNIGGMRKNDIRRYGPSATRDKERLESALQCLLQSRHVFLGKDHNGALYVNIGQSFHYPLSV</sequence>
<dbReference type="RefSeq" id="WP_198642249.1">
    <property type="nucleotide sequence ID" value="NZ_JAEHSL010000004.1"/>
</dbReference>
<gene>
    <name evidence="2" type="ORF">JEQ07_08870</name>
</gene>
<evidence type="ECO:0000313" key="3">
    <source>
        <dbReference type="Proteomes" id="UP000639004"/>
    </source>
</evidence>